<dbReference type="Gene3D" id="3.50.50.60">
    <property type="entry name" value="FAD/NAD(P)-binding domain"/>
    <property type="match status" value="1"/>
</dbReference>
<dbReference type="InterPro" id="IPR036188">
    <property type="entry name" value="FAD/NAD-bd_sf"/>
</dbReference>
<dbReference type="OrthoDB" id="9814969at2"/>
<evidence type="ECO:0000313" key="4">
    <source>
        <dbReference type="Proteomes" id="UP000036449"/>
    </source>
</evidence>
<dbReference type="GO" id="GO:0016491">
    <property type="term" value="F:oxidoreductase activity"/>
    <property type="evidence" value="ECO:0007669"/>
    <property type="project" value="UniProtKB-KW"/>
</dbReference>
<dbReference type="PANTHER" id="PTHR13847:SF281">
    <property type="entry name" value="FAD DEPENDENT OXIDOREDUCTASE DOMAIN-CONTAINING PROTEIN"/>
    <property type="match status" value="1"/>
</dbReference>
<dbReference type="Gene3D" id="3.30.9.10">
    <property type="entry name" value="D-Amino Acid Oxidase, subunit A, domain 2"/>
    <property type="match status" value="1"/>
</dbReference>
<proteinExistence type="predicted"/>
<dbReference type="EMBL" id="LABZ01000044">
    <property type="protein sequence ID" value="KMO43575.1"/>
    <property type="molecule type" value="Genomic_DNA"/>
</dbReference>
<dbReference type="PATRIC" id="fig|1187852.3.peg.5085"/>
<dbReference type="Pfam" id="PF01266">
    <property type="entry name" value="DAO"/>
    <property type="match status" value="1"/>
</dbReference>
<evidence type="ECO:0000256" key="1">
    <source>
        <dbReference type="ARBA" id="ARBA00023002"/>
    </source>
</evidence>
<dbReference type="GO" id="GO:0005737">
    <property type="term" value="C:cytoplasm"/>
    <property type="evidence" value="ECO:0007669"/>
    <property type="project" value="TreeGrafter"/>
</dbReference>
<evidence type="ECO:0000313" key="3">
    <source>
        <dbReference type="EMBL" id="KMO43575.1"/>
    </source>
</evidence>
<gene>
    <name evidence="3" type="ORF">VQ03_07755</name>
</gene>
<name>A0A0J6T857_9HYPH</name>
<feature type="domain" description="FAD dependent oxidoreductase" evidence="2">
    <location>
        <begin position="37"/>
        <end position="388"/>
    </location>
</feature>
<keyword evidence="1" id="KW-0560">Oxidoreductase</keyword>
<keyword evidence="4" id="KW-1185">Reference proteome</keyword>
<sequence length="442" mass="48568">MPDPAHILAEDFTTDPYWWDAAAPETARDPLPEETEILVVGSGYCGLSAAAELARNGVSVTVVDAEELGAGASTRSGGMVSSGQKLVIGGAIKGVDAARMARLLEDSLSSYEHLKTLIREEALDADLGVVGRYFAAYVPRHYDRLRRNGELLARHTGVTVHEIPKSRQHEVTRTDFYHGGIVIDDYGGLHPGKYHRALRGLARRHGATLRSHAPVLAVEPLADGLFAVETGRGRIRARHVLYGTNGYSDRASPYLRKRVVPVRSYQIATEPLPRALMDEINPGRRMITDSRRELIYARPSPDGTRLLFGSRPGMFTIPEREAAPRLHALMRAVWPQLADVRVTHCWSGKVGMTADKLAHLGRRDGADFAVGCNGNGVALMTYLGHQAALKLLGRQNRPSAFDSPSFAPVPVPFYDGRPWFLPVVSGWYHLRDAVEHRLARSS</sequence>
<dbReference type="RefSeq" id="WP_048450299.1">
    <property type="nucleotide sequence ID" value="NZ_JBNNPJ010000078.1"/>
</dbReference>
<organism evidence="3 4">
    <name type="scientific">Methylobacterium tarhaniae</name>
    <dbReference type="NCBI Taxonomy" id="1187852"/>
    <lineage>
        <taxon>Bacteria</taxon>
        <taxon>Pseudomonadati</taxon>
        <taxon>Pseudomonadota</taxon>
        <taxon>Alphaproteobacteria</taxon>
        <taxon>Hyphomicrobiales</taxon>
        <taxon>Methylobacteriaceae</taxon>
        <taxon>Methylobacterium</taxon>
    </lineage>
</organism>
<accession>A0A0J6T857</accession>
<protein>
    <submittedName>
        <fullName evidence="3">FAD-dependent oxidoreductase</fullName>
    </submittedName>
</protein>
<reference evidence="3 4" key="1">
    <citation type="submission" date="2015-03" db="EMBL/GenBank/DDBJ databases">
        <title>Genome sequencing of Methylobacterium tarhaniae DSM 25844.</title>
        <authorList>
            <person name="Chaudhry V."/>
            <person name="Patil P.B."/>
        </authorList>
    </citation>
    <scope>NUCLEOTIDE SEQUENCE [LARGE SCALE GENOMIC DNA]</scope>
    <source>
        <strain evidence="3 4">DSM 25844</strain>
    </source>
</reference>
<dbReference type="InterPro" id="IPR006076">
    <property type="entry name" value="FAD-dep_OxRdtase"/>
</dbReference>
<evidence type="ECO:0000259" key="2">
    <source>
        <dbReference type="Pfam" id="PF01266"/>
    </source>
</evidence>
<dbReference type="SUPFAM" id="SSF51905">
    <property type="entry name" value="FAD/NAD(P)-binding domain"/>
    <property type="match status" value="1"/>
</dbReference>
<dbReference type="PANTHER" id="PTHR13847">
    <property type="entry name" value="SARCOSINE DEHYDROGENASE-RELATED"/>
    <property type="match status" value="1"/>
</dbReference>
<comment type="caution">
    <text evidence="3">The sequence shown here is derived from an EMBL/GenBank/DDBJ whole genome shotgun (WGS) entry which is preliminary data.</text>
</comment>
<dbReference type="AlphaFoldDB" id="A0A0J6T857"/>
<dbReference type="Proteomes" id="UP000036449">
    <property type="component" value="Unassembled WGS sequence"/>
</dbReference>